<comment type="subcellular location">
    <subcellularLocation>
        <location evidence="1">Cell membrane</location>
        <topology evidence="1">Single-pass type I membrane protein</topology>
    </subcellularLocation>
</comment>
<name>A0AAV1W1J9_LUPLU</name>
<reference evidence="13 14" key="1">
    <citation type="submission" date="2024-03" db="EMBL/GenBank/DDBJ databases">
        <authorList>
            <person name="Martinez-Hernandez J."/>
        </authorList>
    </citation>
    <scope>NUCLEOTIDE SEQUENCE [LARGE SCALE GENOMIC DNA]</scope>
</reference>
<keyword evidence="10" id="KW-0675">Receptor</keyword>
<dbReference type="GO" id="GO:0005886">
    <property type="term" value="C:plasma membrane"/>
    <property type="evidence" value="ECO:0007669"/>
    <property type="project" value="UniProtKB-SubCell"/>
</dbReference>
<keyword evidence="14" id="KW-1185">Reference proteome</keyword>
<keyword evidence="6" id="KW-0732">Signal</keyword>
<evidence type="ECO:0000256" key="7">
    <source>
        <dbReference type="ARBA" id="ARBA00022737"/>
    </source>
</evidence>
<dbReference type="Pfam" id="PF23598">
    <property type="entry name" value="LRR_14"/>
    <property type="match status" value="1"/>
</dbReference>
<accession>A0AAV1W1J9</accession>
<dbReference type="PRINTS" id="PR00019">
    <property type="entry name" value="LEURICHRPT"/>
</dbReference>
<evidence type="ECO:0000256" key="3">
    <source>
        <dbReference type="ARBA" id="ARBA00022475"/>
    </source>
</evidence>
<dbReference type="InterPro" id="IPR032675">
    <property type="entry name" value="LRR_dom_sf"/>
</dbReference>
<keyword evidence="4" id="KW-0433">Leucine-rich repeat</keyword>
<dbReference type="PANTHER" id="PTHR48063:SF98">
    <property type="entry name" value="LRR RECEPTOR-LIKE SERINE_THREONINE-PROTEIN KINASE FLS2"/>
    <property type="match status" value="1"/>
</dbReference>
<dbReference type="Proteomes" id="UP001497480">
    <property type="component" value="Unassembled WGS sequence"/>
</dbReference>
<evidence type="ECO:0000259" key="12">
    <source>
        <dbReference type="Pfam" id="PF23598"/>
    </source>
</evidence>
<evidence type="ECO:0000256" key="4">
    <source>
        <dbReference type="ARBA" id="ARBA00022614"/>
    </source>
</evidence>
<dbReference type="InterPro" id="IPR003591">
    <property type="entry name" value="Leu-rich_rpt_typical-subtyp"/>
</dbReference>
<keyword evidence="5" id="KW-0812">Transmembrane</keyword>
<evidence type="ECO:0000256" key="11">
    <source>
        <dbReference type="ARBA" id="ARBA00023180"/>
    </source>
</evidence>
<evidence type="ECO:0000313" key="13">
    <source>
        <dbReference type="EMBL" id="CAL0303014.1"/>
    </source>
</evidence>
<dbReference type="AlphaFoldDB" id="A0AAV1W1J9"/>
<evidence type="ECO:0000256" key="1">
    <source>
        <dbReference type="ARBA" id="ARBA00004251"/>
    </source>
</evidence>
<keyword evidence="9" id="KW-0472">Membrane</keyword>
<evidence type="ECO:0000256" key="10">
    <source>
        <dbReference type="ARBA" id="ARBA00023170"/>
    </source>
</evidence>
<evidence type="ECO:0000313" key="14">
    <source>
        <dbReference type="Proteomes" id="UP001497480"/>
    </source>
</evidence>
<dbReference type="PANTHER" id="PTHR48063">
    <property type="entry name" value="LRR RECEPTOR-LIKE KINASE"/>
    <property type="match status" value="1"/>
</dbReference>
<keyword evidence="7" id="KW-0677">Repeat</keyword>
<organism evidence="13 14">
    <name type="scientific">Lupinus luteus</name>
    <name type="common">European yellow lupine</name>
    <dbReference type="NCBI Taxonomy" id="3873"/>
    <lineage>
        <taxon>Eukaryota</taxon>
        <taxon>Viridiplantae</taxon>
        <taxon>Streptophyta</taxon>
        <taxon>Embryophyta</taxon>
        <taxon>Tracheophyta</taxon>
        <taxon>Spermatophyta</taxon>
        <taxon>Magnoliopsida</taxon>
        <taxon>eudicotyledons</taxon>
        <taxon>Gunneridae</taxon>
        <taxon>Pentapetalae</taxon>
        <taxon>rosids</taxon>
        <taxon>fabids</taxon>
        <taxon>Fabales</taxon>
        <taxon>Fabaceae</taxon>
        <taxon>Papilionoideae</taxon>
        <taxon>50 kb inversion clade</taxon>
        <taxon>genistoids sensu lato</taxon>
        <taxon>core genistoids</taxon>
        <taxon>Genisteae</taxon>
        <taxon>Lupinus</taxon>
    </lineage>
</organism>
<evidence type="ECO:0000256" key="2">
    <source>
        <dbReference type="ARBA" id="ARBA00009592"/>
    </source>
</evidence>
<dbReference type="Pfam" id="PF00560">
    <property type="entry name" value="LRR_1"/>
    <property type="match status" value="1"/>
</dbReference>
<dbReference type="InterPro" id="IPR046956">
    <property type="entry name" value="RLP23-like"/>
</dbReference>
<dbReference type="InterPro" id="IPR001611">
    <property type="entry name" value="Leu-rich_rpt"/>
</dbReference>
<sequence length="316" mass="35457">MIPYQLGNLSQLEYLSLERNSLAGAIPSQLGRLTHLQYLALSDNIIDGQIPYALGNLSQLQYLDLGYNSLSGALPFHVGNLPMLETLKLNFILDLKINDRKWLSTLTSLTNFALSGFSHQWLQIINKLLPKLIELRLSRCQLSDNDIYSLFHSHSNFSTSLTILDLSENMLTLSTFHLLSNFSITLHELYLSKNNIMSFPLYLNFPSLVILDLSYNNLASSTFQGISNFGSKLKVLRLRLCNLSDNNFHATSPSIMNSSSSVDILVLSRNLLTLAIFHWIFNFTTNLHTLDLGGNLLEGPIPNGFGTEMRSIEVLS</sequence>
<dbReference type="InterPro" id="IPR055414">
    <property type="entry name" value="LRR_R13L4/SHOC2-like"/>
</dbReference>
<dbReference type="Gene3D" id="3.80.10.10">
    <property type="entry name" value="Ribonuclease Inhibitor"/>
    <property type="match status" value="3"/>
</dbReference>
<keyword evidence="11" id="KW-0325">Glycoprotein</keyword>
<evidence type="ECO:0000256" key="8">
    <source>
        <dbReference type="ARBA" id="ARBA00022989"/>
    </source>
</evidence>
<dbReference type="SUPFAM" id="SSF52047">
    <property type="entry name" value="RNI-like"/>
    <property type="match status" value="1"/>
</dbReference>
<dbReference type="EMBL" id="CAXHTB010000003">
    <property type="protein sequence ID" value="CAL0303014.1"/>
    <property type="molecule type" value="Genomic_DNA"/>
</dbReference>
<dbReference type="SMART" id="SM00369">
    <property type="entry name" value="LRR_TYP"/>
    <property type="match status" value="4"/>
</dbReference>
<gene>
    <name evidence="13" type="ORF">LLUT_LOCUS4074</name>
</gene>
<keyword evidence="8" id="KW-1133">Transmembrane helix</keyword>
<dbReference type="FunFam" id="3.80.10.10:FF:000299">
    <property type="entry name" value="Piriformospora indica-insensitive protein 2"/>
    <property type="match status" value="1"/>
</dbReference>
<keyword evidence="3" id="KW-1003">Cell membrane</keyword>
<evidence type="ECO:0000256" key="9">
    <source>
        <dbReference type="ARBA" id="ARBA00023136"/>
    </source>
</evidence>
<protein>
    <recommendedName>
        <fullName evidence="12">Disease resistance R13L4/SHOC-2-like LRR domain-containing protein</fullName>
    </recommendedName>
</protein>
<evidence type="ECO:0000256" key="5">
    <source>
        <dbReference type="ARBA" id="ARBA00022692"/>
    </source>
</evidence>
<feature type="domain" description="Disease resistance R13L4/SHOC-2-like LRR" evidence="12">
    <location>
        <begin position="5"/>
        <end position="221"/>
    </location>
</feature>
<evidence type="ECO:0000256" key="6">
    <source>
        <dbReference type="ARBA" id="ARBA00022729"/>
    </source>
</evidence>
<comment type="similarity">
    <text evidence="2">Belongs to the RLP family.</text>
</comment>
<comment type="caution">
    <text evidence="13">The sequence shown here is derived from an EMBL/GenBank/DDBJ whole genome shotgun (WGS) entry which is preliminary data.</text>
</comment>
<proteinExistence type="inferred from homology"/>